<dbReference type="GO" id="GO:0003743">
    <property type="term" value="F:translation initiation factor activity"/>
    <property type="evidence" value="ECO:0007669"/>
    <property type="project" value="UniProtKB-UniRule"/>
</dbReference>
<dbReference type="InterPro" id="IPR055212">
    <property type="entry name" value="KH-I_PNO1_first"/>
</dbReference>
<dbReference type="InterPro" id="IPR036322">
    <property type="entry name" value="WD40_repeat_dom_sf"/>
</dbReference>
<keyword evidence="9" id="KW-0539">Nucleus</keyword>
<dbReference type="InterPro" id="IPR019775">
    <property type="entry name" value="WD40_repeat_CS"/>
</dbReference>
<evidence type="ECO:0000313" key="14">
    <source>
        <dbReference type="EMBL" id="OCF35951.1"/>
    </source>
</evidence>
<dbReference type="CDD" id="cd22392">
    <property type="entry name" value="KH-I_PNO1_rpt2"/>
    <property type="match status" value="1"/>
</dbReference>
<comment type="subunit">
    <text evidence="11">Component of the eukaryotic translation initiation factor 3 (eIF-3) complex.</text>
</comment>
<name>A0A1B9GY42_9TREE</name>
<keyword evidence="15" id="KW-1185">Reference proteome</keyword>
<dbReference type="SMART" id="SM00320">
    <property type="entry name" value="WD40"/>
    <property type="match status" value="6"/>
</dbReference>
<evidence type="ECO:0000256" key="10">
    <source>
        <dbReference type="ARBA" id="ARBA00038394"/>
    </source>
</evidence>
<dbReference type="PROSITE" id="PS50082">
    <property type="entry name" value="WD_REPEATS_2"/>
    <property type="match status" value="4"/>
</dbReference>
<dbReference type="InterPro" id="IPR015943">
    <property type="entry name" value="WD40/YVTN_repeat-like_dom_sf"/>
</dbReference>
<keyword evidence="7" id="KW-0694">RNA-binding</keyword>
<dbReference type="HAMAP" id="MF_03008">
    <property type="entry name" value="eIF3i"/>
    <property type="match status" value="1"/>
</dbReference>
<reference evidence="15" key="2">
    <citation type="submission" date="2013-12" db="EMBL/GenBank/DDBJ databases">
        <title>Evolution of pathogenesis and genome organization in the Tremellales.</title>
        <authorList>
            <person name="Cuomo C."/>
            <person name="Litvintseva A."/>
            <person name="Heitman J."/>
            <person name="Chen Y."/>
            <person name="Sun S."/>
            <person name="Springer D."/>
            <person name="Dromer F."/>
            <person name="Young S."/>
            <person name="Zeng Q."/>
            <person name="Chapman S."/>
            <person name="Gujja S."/>
            <person name="Saif S."/>
            <person name="Birren B."/>
        </authorList>
    </citation>
    <scope>NUCLEOTIDE SEQUENCE [LARGE SCALE GENOMIC DNA]</scope>
    <source>
        <strain evidence="15">BCC8398</strain>
    </source>
</reference>
<proteinExistence type="inferred from homology"/>
<dbReference type="PANTHER" id="PTHR19877:SF1">
    <property type="entry name" value="EUKARYOTIC TRANSLATION INITIATION FACTOR 3 SUBUNIT I"/>
    <property type="match status" value="1"/>
</dbReference>
<keyword evidence="3 11" id="KW-0963">Cytoplasm</keyword>
<evidence type="ECO:0000256" key="6">
    <source>
        <dbReference type="ARBA" id="ARBA00022737"/>
    </source>
</evidence>
<evidence type="ECO:0000256" key="4">
    <source>
        <dbReference type="ARBA" id="ARBA00022540"/>
    </source>
</evidence>
<dbReference type="Proteomes" id="UP000092666">
    <property type="component" value="Unassembled WGS sequence"/>
</dbReference>
<gene>
    <name evidence="11" type="primary">TIF34</name>
    <name evidence="14" type="ORF">I316_02446</name>
</gene>
<comment type="subcellular location">
    <subcellularLocation>
        <location evidence="11">Cytoplasm</location>
    </subcellularLocation>
    <subcellularLocation>
        <location evidence="1">Nucleus</location>
        <location evidence="1">Nucleolus</location>
    </subcellularLocation>
</comment>
<dbReference type="STRING" id="1296120.A0A1B9GY42"/>
<dbReference type="PROSITE" id="PS00678">
    <property type="entry name" value="WD_REPEATS_1"/>
    <property type="match status" value="1"/>
</dbReference>
<feature type="compositionally biased region" description="Low complexity" evidence="13">
    <location>
        <begin position="51"/>
        <end position="77"/>
    </location>
</feature>
<dbReference type="GO" id="GO:0005730">
    <property type="term" value="C:nucleolus"/>
    <property type="evidence" value="ECO:0007669"/>
    <property type="project" value="UniProtKB-SubCell"/>
</dbReference>
<evidence type="ECO:0000256" key="1">
    <source>
        <dbReference type="ARBA" id="ARBA00004604"/>
    </source>
</evidence>
<evidence type="ECO:0000256" key="5">
    <source>
        <dbReference type="ARBA" id="ARBA00022574"/>
    </source>
</evidence>
<dbReference type="PANTHER" id="PTHR19877">
    <property type="entry name" value="EUKARYOTIC TRANSLATION INITIATION FACTOR 3 SUBUNIT I"/>
    <property type="match status" value="1"/>
</dbReference>
<feature type="repeat" description="WD" evidence="12">
    <location>
        <begin position="435"/>
        <end position="476"/>
    </location>
</feature>
<dbReference type="InterPro" id="IPR027525">
    <property type="entry name" value="eIF3i"/>
</dbReference>
<accession>A0A1B9GY42</accession>
<sequence length="584" mass="63721">MAHKSHRQKALQAQLEAQPTLSLVASKPAKKPIVTPQSMDIDSDDDDVLIAPSSSGPSKPSAAAGAESSASGSGFAPLPQSAQSNAIKGEFRRIPIPPHRMTPLKKEWINLYTPMVEMLGLQVRMNTMRRSVEIKSSGHTVDTGAIQKGADFVKAFALGFDVNDALALLRLDDLYLDSFEIKDVKTLHGDHLSRAIGRIAGEGGKVKFSIENASRTRIVLADTHIHILGSVQNIKIARDAIVSLILGSPPGHERSLTQIVFNAEGDLLFSASKDSVVNAWFTSNGERLGTFGGIKGDGGHNGSVWTVAVDSHTKFLVTGAADNTMKLWEISTGKCLYTWDFLTAVKRVAWNEEDDTILSITEQRSGQPSVIRIFRINREEPTQQTTTPITTMTLTGSKATVALWAPLSDCILTGHESGKVAKYDVKTGEEINFVDDAHRGEITDIQLSPDGTYFITSSKDKTARIFDAETLEEMKVFPTETPLNSACIAPLRPYIILGGGQDAMSVTTTSQRAGKFESRFWHKLFEEEVGRVKGHFGPINTLAVHPQGKAYASGAEDGFVRVHWFDESYFRSRPFGDLEPEVEA</sequence>
<evidence type="ECO:0000256" key="8">
    <source>
        <dbReference type="ARBA" id="ARBA00022917"/>
    </source>
</evidence>
<dbReference type="CDD" id="cd22391">
    <property type="entry name" value="KH-I_PNO1_rpt1"/>
    <property type="match status" value="1"/>
</dbReference>
<feature type="repeat" description="WD" evidence="12">
    <location>
        <begin position="297"/>
        <end position="338"/>
    </location>
</feature>
<dbReference type="GO" id="GO:0016282">
    <property type="term" value="C:eukaryotic 43S preinitiation complex"/>
    <property type="evidence" value="ECO:0007669"/>
    <property type="project" value="UniProtKB-UniRule"/>
</dbReference>
<evidence type="ECO:0000313" key="15">
    <source>
        <dbReference type="Proteomes" id="UP000092666"/>
    </source>
</evidence>
<evidence type="ECO:0000256" key="3">
    <source>
        <dbReference type="ARBA" id="ARBA00022490"/>
    </source>
</evidence>
<dbReference type="FunFam" id="3.30.1370.10:FF:000009">
    <property type="entry name" value="RNA-binding protein PNO1"/>
    <property type="match status" value="1"/>
</dbReference>
<dbReference type="EMBL" id="KI669497">
    <property type="protein sequence ID" value="OCF35951.1"/>
    <property type="molecule type" value="Genomic_DNA"/>
</dbReference>
<protein>
    <recommendedName>
        <fullName evidence="11">Eukaryotic translation initiation factor 3 subunit I</fullName>
        <shortName evidence="11">eIF3i</shortName>
    </recommendedName>
    <alternativeName>
        <fullName evidence="11">Eukaryotic translation initiation factor 3 39 kDa subunit homolog</fullName>
        <shortName evidence="11">eIF-3 39 kDa subunit homolog</shortName>
    </alternativeName>
</protein>
<dbReference type="SUPFAM" id="SSF54791">
    <property type="entry name" value="Eukaryotic type KH-domain (KH-domain type I)"/>
    <property type="match status" value="1"/>
</dbReference>
<dbReference type="GO" id="GO:0071541">
    <property type="term" value="C:eukaryotic translation initiation factor 3 complex, eIF3m"/>
    <property type="evidence" value="ECO:0007669"/>
    <property type="project" value="TreeGrafter"/>
</dbReference>
<keyword evidence="6" id="KW-0677">Repeat</keyword>
<dbReference type="PROSITE" id="PS50294">
    <property type="entry name" value="WD_REPEATS_REGION"/>
    <property type="match status" value="3"/>
</dbReference>
<keyword evidence="4 11" id="KW-0396">Initiation factor</keyword>
<reference evidence="14 15" key="1">
    <citation type="submission" date="2013-07" db="EMBL/GenBank/DDBJ databases">
        <title>The Genome Sequence of Cryptococcus heveanensis BCC8398.</title>
        <authorList>
            <consortium name="The Broad Institute Genome Sequencing Platform"/>
            <person name="Cuomo C."/>
            <person name="Litvintseva A."/>
            <person name="Chen Y."/>
            <person name="Heitman J."/>
            <person name="Sun S."/>
            <person name="Springer D."/>
            <person name="Dromer F."/>
            <person name="Young S.K."/>
            <person name="Zeng Q."/>
            <person name="Gargeya S."/>
            <person name="Fitzgerald M."/>
            <person name="Abouelleil A."/>
            <person name="Alvarado L."/>
            <person name="Berlin A.M."/>
            <person name="Chapman S.B."/>
            <person name="Dewar J."/>
            <person name="Goldberg J."/>
            <person name="Griggs A."/>
            <person name="Gujja S."/>
            <person name="Hansen M."/>
            <person name="Howarth C."/>
            <person name="Imamovic A."/>
            <person name="Larimer J."/>
            <person name="McCowan C."/>
            <person name="Murphy C."/>
            <person name="Pearson M."/>
            <person name="Priest M."/>
            <person name="Roberts A."/>
            <person name="Saif S."/>
            <person name="Shea T."/>
            <person name="Sykes S."/>
            <person name="Wortman J."/>
            <person name="Nusbaum C."/>
            <person name="Birren B."/>
        </authorList>
    </citation>
    <scope>NUCLEOTIDE SEQUENCE [LARGE SCALE GENOMIC DNA]</scope>
    <source>
        <strain evidence="14 15">BCC8398</strain>
    </source>
</reference>
<feature type="region of interest" description="Disordered" evidence="13">
    <location>
        <begin position="1"/>
        <end position="81"/>
    </location>
</feature>
<dbReference type="InterPro" id="IPR001680">
    <property type="entry name" value="WD40_rpt"/>
</dbReference>
<dbReference type="GO" id="GO:0001732">
    <property type="term" value="P:formation of cytoplasmic translation initiation complex"/>
    <property type="evidence" value="ECO:0007669"/>
    <property type="project" value="UniProtKB-UniRule"/>
</dbReference>
<dbReference type="SUPFAM" id="SSF50978">
    <property type="entry name" value="WD40 repeat-like"/>
    <property type="match status" value="1"/>
</dbReference>
<evidence type="ECO:0000256" key="9">
    <source>
        <dbReference type="ARBA" id="ARBA00023242"/>
    </source>
</evidence>
<feature type="repeat" description="WD" evidence="12">
    <location>
        <begin position="249"/>
        <end position="290"/>
    </location>
</feature>
<comment type="similarity">
    <text evidence="11">Belongs to the eIF-3 subunit I family.</text>
</comment>
<dbReference type="Gene3D" id="3.30.1370.10">
    <property type="entry name" value="K Homology domain, type 1"/>
    <property type="match status" value="1"/>
</dbReference>
<dbReference type="GO" id="GO:0003723">
    <property type="term" value="F:RNA binding"/>
    <property type="evidence" value="ECO:0007669"/>
    <property type="project" value="UniProtKB-KW"/>
</dbReference>
<evidence type="ECO:0000256" key="11">
    <source>
        <dbReference type="HAMAP-Rule" id="MF_03008"/>
    </source>
</evidence>
<keyword evidence="8 11" id="KW-0648">Protein biosynthesis</keyword>
<comment type="similarity">
    <text evidence="2">Belongs to the PNO1 family.</text>
</comment>
<evidence type="ECO:0000256" key="13">
    <source>
        <dbReference type="SAM" id="MobiDB-lite"/>
    </source>
</evidence>
<comment type="function">
    <text evidence="11">Component of the eukaryotic translation initiation factor 3 (eIF-3) complex, which is involved in protein synthesis of a specialized repertoire of mRNAs and, together with other initiation factors, stimulates binding of mRNA and methionyl-tRNAi to the 40S ribosome. The eIF-3 complex specifically targets and initiates translation of a subset of mRNAs involved in cell proliferation.</text>
</comment>
<dbReference type="AlphaFoldDB" id="A0A1B9GY42"/>
<evidence type="ECO:0000256" key="7">
    <source>
        <dbReference type="ARBA" id="ARBA00022884"/>
    </source>
</evidence>
<evidence type="ECO:0000256" key="2">
    <source>
        <dbReference type="ARBA" id="ARBA00007515"/>
    </source>
</evidence>
<dbReference type="InterPro" id="IPR036612">
    <property type="entry name" value="KH_dom_type_1_sf"/>
</dbReference>
<comment type="similarity">
    <text evidence="10">Belongs to the WD repeat STRAP family.</text>
</comment>
<keyword evidence="5 12" id="KW-0853">WD repeat</keyword>
<dbReference type="Gene3D" id="2.130.10.10">
    <property type="entry name" value="YVTN repeat-like/Quinoprotein amine dehydrogenase"/>
    <property type="match status" value="1"/>
</dbReference>
<organism evidence="14 15">
    <name type="scientific">Kwoniella heveanensis BCC8398</name>
    <dbReference type="NCBI Taxonomy" id="1296120"/>
    <lineage>
        <taxon>Eukaryota</taxon>
        <taxon>Fungi</taxon>
        <taxon>Dikarya</taxon>
        <taxon>Basidiomycota</taxon>
        <taxon>Agaricomycotina</taxon>
        <taxon>Tremellomycetes</taxon>
        <taxon>Tremellales</taxon>
        <taxon>Cryptococcaceae</taxon>
        <taxon>Kwoniella</taxon>
    </lineage>
</organism>
<dbReference type="GO" id="GO:0033290">
    <property type="term" value="C:eukaryotic 48S preinitiation complex"/>
    <property type="evidence" value="ECO:0007669"/>
    <property type="project" value="UniProtKB-UniRule"/>
</dbReference>
<evidence type="ECO:0000256" key="12">
    <source>
        <dbReference type="PROSITE-ProRule" id="PRU00221"/>
    </source>
</evidence>
<dbReference type="InterPro" id="IPR055211">
    <property type="entry name" value="KH_PNO1_2nd"/>
</dbReference>
<feature type="repeat" description="WD" evidence="12">
    <location>
        <begin position="532"/>
        <end position="562"/>
    </location>
</feature>
<dbReference type="OrthoDB" id="24966at2759"/>
<dbReference type="Pfam" id="PF24805">
    <property type="entry name" value="EIF3I"/>
    <property type="match status" value="1"/>
</dbReference>